<organism evidence="2 3">
    <name type="scientific">Xylocopilactobacillus apicola</name>
    <dbReference type="NCBI Taxonomy" id="2932184"/>
    <lineage>
        <taxon>Bacteria</taxon>
        <taxon>Bacillati</taxon>
        <taxon>Bacillota</taxon>
        <taxon>Bacilli</taxon>
        <taxon>Lactobacillales</taxon>
        <taxon>Lactobacillaceae</taxon>
        <taxon>Xylocopilactobacillus</taxon>
    </lineage>
</organism>
<accession>A0AAU9DQF8</accession>
<dbReference type="AlphaFoldDB" id="A0AAU9DQF8"/>
<proteinExistence type="predicted"/>
<dbReference type="EMBL" id="AP026802">
    <property type="protein sequence ID" value="BDR58114.1"/>
    <property type="molecule type" value="Genomic_DNA"/>
</dbReference>
<keyword evidence="1" id="KW-0472">Membrane</keyword>
<gene>
    <name evidence="2" type="ORF">XA3_05550</name>
</gene>
<keyword evidence="1" id="KW-1133">Transmembrane helix</keyword>
<evidence type="ECO:0000256" key="1">
    <source>
        <dbReference type="SAM" id="Phobius"/>
    </source>
</evidence>
<protein>
    <submittedName>
        <fullName evidence="2">Uncharacterized protein</fullName>
    </submittedName>
</protein>
<dbReference type="Proteomes" id="UP001321861">
    <property type="component" value="Chromosome"/>
</dbReference>
<dbReference type="KEGG" id="xap:XA3_05550"/>
<name>A0AAU9DQF8_9LACO</name>
<evidence type="ECO:0000313" key="2">
    <source>
        <dbReference type="EMBL" id="BDR58114.1"/>
    </source>
</evidence>
<reference evidence="2 3" key="1">
    <citation type="journal article" date="2023" name="Microbiol. Spectr.">
        <title>Symbiosis of Carpenter Bees with Uncharacterized Lactic Acid Bacteria Showing NAD Auxotrophy.</title>
        <authorList>
            <person name="Kawasaki S."/>
            <person name="Ozawa K."/>
            <person name="Mori T."/>
            <person name="Yamamoto A."/>
            <person name="Ito M."/>
            <person name="Ohkuma M."/>
            <person name="Sakamoto M."/>
            <person name="Matsutani M."/>
        </authorList>
    </citation>
    <scope>NUCLEOTIDE SEQUENCE [LARGE SCALE GENOMIC DNA]</scope>
    <source>
        <strain evidence="2 3">XA3</strain>
    </source>
</reference>
<dbReference type="RefSeq" id="WP_317636034.1">
    <property type="nucleotide sequence ID" value="NZ_AP026802.1"/>
</dbReference>
<feature type="transmembrane region" description="Helical" evidence="1">
    <location>
        <begin position="12"/>
        <end position="30"/>
    </location>
</feature>
<keyword evidence="3" id="KW-1185">Reference proteome</keyword>
<keyword evidence="1" id="KW-0812">Transmembrane</keyword>
<sequence length="323" mass="37016">MKKTVKNSFTSLVIVIMALVIFGGSFVVSSKLKKNRDVKRVQNMYHLLSTKGKLHTERNAYTYLTTVGKERLQPNLTFDAKGVPANTLTAFSEENVTLTPYHYEGTLKLPENPTKGQRLYFKAPFPITINENLVMTIYFKNKSISYDSTNILLKSQKKKHQAYLYLGESSDSDGKLIDDISTIKAQSGETVRFKLTNVERSFDSVSDRKLIKHPALFYSRQELLDKPELTLKVGYHVDQPKFHFVMQGYQDEDLIVKVISNQPKNYQRKIRIQLIPKGKLLADLKSDSPKDYQFSLLYNGLVIKDQYYITNNLSSLSNFNNGK</sequence>
<evidence type="ECO:0000313" key="3">
    <source>
        <dbReference type="Proteomes" id="UP001321861"/>
    </source>
</evidence>